<dbReference type="EMBL" id="CADCUQ010000680">
    <property type="protein sequence ID" value="CAA9422595.1"/>
    <property type="molecule type" value="Genomic_DNA"/>
</dbReference>
<organism evidence="2">
    <name type="scientific">uncultured Phycisphaerae bacterium</name>
    <dbReference type="NCBI Taxonomy" id="904963"/>
    <lineage>
        <taxon>Bacteria</taxon>
        <taxon>Pseudomonadati</taxon>
        <taxon>Planctomycetota</taxon>
        <taxon>Phycisphaerae</taxon>
        <taxon>environmental samples</taxon>
    </lineage>
</organism>
<feature type="compositionally biased region" description="Basic and acidic residues" evidence="1">
    <location>
        <begin position="164"/>
        <end position="185"/>
    </location>
</feature>
<evidence type="ECO:0000313" key="2">
    <source>
        <dbReference type="EMBL" id="CAA9422595.1"/>
    </source>
</evidence>
<feature type="non-terminal residue" evidence="2">
    <location>
        <position position="1"/>
    </location>
</feature>
<sequence>EHLPPTFPVRDDGRRLVRGGRAVRPARGRPRPQVPHGPDRLRVVGQEHPEGGAGVGAVQGHLGVRRRRAGAGGHRGPGQRPVGRRAQAVQGFPGAAGAGQAGGGDRRDAGPLARADDDRGAQGRGPRVRGEADRAHGQREPGDAQGVAGRRPGGAGRAAPADRPAPRQRDEVPAVRGGREGRDGAAVRPRRRVRAGEAVAERPRPGRHGLGHVVRAGPAPPVQRQAPPRRLAELPRLLERHDRGLGRALARPGHVVERREVPQAGVQHGRAADPRRAGPERAGADDGRPGPPDGHVRVRGLHLRLGEPGVRRQRGREAPGRG</sequence>
<feature type="region of interest" description="Disordered" evidence="1">
    <location>
        <begin position="1"/>
        <end position="57"/>
    </location>
</feature>
<feature type="compositionally biased region" description="Basic and acidic residues" evidence="1">
    <location>
        <begin position="1"/>
        <end position="15"/>
    </location>
</feature>
<feature type="region of interest" description="Disordered" evidence="1">
    <location>
        <begin position="91"/>
        <end position="229"/>
    </location>
</feature>
<feature type="region of interest" description="Disordered" evidence="1">
    <location>
        <begin position="248"/>
        <end position="322"/>
    </location>
</feature>
<feature type="compositionally biased region" description="Basic and acidic residues" evidence="1">
    <location>
        <begin position="104"/>
        <end position="121"/>
    </location>
</feature>
<dbReference type="AlphaFoldDB" id="A0A6J4PQF8"/>
<feature type="compositionally biased region" description="Basic and acidic residues" evidence="1">
    <location>
        <begin position="270"/>
        <end position="288"/>
    </location>
</feature>
<keyword evidence="2" id="KW-0560">Oxidoreductase</keyword>
<gene>
    <name evidence="2" type="ORF">AVDCRST_MAG64-2980</name>
</gene>
<dbReference type="EC" id="1.1.1.18" evidence="2"/>
<evidence type="ECO:0000256" key="1">
    <source>
        <dbReference type="SAM" id="MobiDB-lite"/>
    </source>
</evidence>
<accession>A0A6J4PQF8</accession>
<feature type="non-terminal residue" evidence="2">
    <location>
        <position position="322"/>
    </location>
</feature>
<reference evidence="2" key="1">
    <citation type="submission" date="2020-02" db="EMBL/GenBank/DDBJ databases">
        <authorList>
            <person name="Meier V. D."/>
        </authorList>
    </citation>
    <scope>NUCLEOTIDE SEQUENCE</scope>
    <source>
        <strain evidence="2">AVDCRST_MAG64</strain>
    </source>
</reference>
<feature type="compositionally biased region" description="Gly residues" evidence="1">
    <location>
        <begin position="94"/>
        <end position="103"/>
    </location>
</feature>
<protein>
    <submittedName>
        <fullName evidence="2">GH109</fullName>
        <ecNumber evidence="2">1.1.1.18</ecNumber>
    </submittedName>
</protein>
<feature type="compositionally biased region" description="Basic and acidic residues" evidence="1">
    <location>
        <begin position="37"/>
        <end position="50"/>
    </location>
</feature>
<name>A0A6J4PQF8_9BACT</name>
<feature type="compositionally biased region" description="Basic and acidic residues" evidence="1">
    <location>
        <begin position="128"/>
        <end position="142"/>
    </location>
</feature>
<dbReference type="GO" id="GO:0050112">
    <property type="term" value="F:inositol 2-dehydrogenase (NAD+) activity"/>
    <property type="evidence" value="ECO:0007669"/>
    <property type="project" value="UniProtKB-EC"/>
</dbReference>
<proteinExistence type="predicted"/>